<keyword evidence="2" id="KW-1185">Reference proteome</keyword>
<protein>
    <submittedName>
        <fullName evidence="1">Uncharacterized protein</fullName>
    </submittedName>
</protein>
<reference evidence="1" key="1">
    <citation type="journal article" date="2014" name="Int. J. Syst. Evol. Microbiol.">
        <title>Complete genome sequence of Corynebacterium casei LMG S-19264T (=DSM 44701T), isolated from a smear-ripened cheese.</title>
        <authorList>
            <consortium name="US DOE Joint Genome Institute (JGI-PGF)"/>
            <person name="Walter F."/>
            <person name="Albersmeier A."/>
            <person name="Kalinowski J."/>
            <person name="Ruckert C."/>
        </authorList>
    </citation>
    <scope>NUCLEOTIDE SEQUENCE</scope>
    <source>
        <strain evidence="1">CGMCC 4.7138</strain>
    </source>
</reference>
<comment type="caution">
    <text evidence="1">The sequence shown here is derived from an EMBL/GenBank/DDBJ whole genome shotgun (WGS) entry which is preliminary data.</text>
</comment>
<proteinExistence type="predicted"/>
<dbReference type="EMBL" id="BMMN01000017">
    <property type="protein sequence ID" value="GGO28994.1"/>
    <property type="molecule type" value="Genomic_DNA"/>
</dbReference>
<reference evidence="1" key="2">
    <citation type="submission" date="2020-09" db="EMBL/GenBank/DDBJ databases">
        <authorList>
            <person name="Sun Q."/>
            <person name="Zhou Y."/>
        </authorList>
    </citation>
    <scope>NUCLEOTIDE SEQUENCE</scope>
    <source>
        <strain evidence="1">CGMCC 4.7138</strain>
    </source>
</reference>
<dbReference type="Proteomes" id="UP000653480">
    <property type="component" value="Unassembled WGS sequence"/>
</dbReference>
<organism evidence="1 2">
    <name type="scientific">Microbispora bryophytorum</name>
    <dbReference type="NCBI Taxonomy" id="1460882"/>
    <lineage>
        <taxon>Bacteria</taxon>
        <taxon>Bacillati</taxon>
        <taxon>Actinomycetota</taxon>
        <taxon>Actinomycetes</taxon>
        <taxon>Streptosporangiales</taxon>
        <taxon>Streptosporangiaceae</taxon>
        <taxon>Microbispora</taxon>
    </lineage>
</organism>
<evidence type="ECO:0000313" key="2">
    <source>
        <dbReference type="Proteomes" id="UP000653480"/>
    </source>
</evidence>
<sequence length="59" mass="6911">MVEETEMRVRHPPALRDERLLDAARRPQLHRAGVDREALGVRVAFRPPLQDRDLDPRET</sequence>
<accession>A0A8H9H8S5</accession>
<name>A0A8H9H8S5_9ACTN</name>
<evidence type="ECO:0000313" key="1">
    <source>
        <dbReference type="EMBL" id="GGO28994.1"/>
    </source>
</evidence>
<gene>
    <name evidence="1" type="ORF">GCM10011574_63980</name>
</gene>
<dbReference type="AlphaFoldDB" id="A0A8H9H8S5"/>